<dbReference type="InterPro" id="IPR055523">
    <property type="entry name" value="DUF7097"/>
</dbReference>
<evidence type="ECO:0000256" key="1">
    <source>
        <dbReference type="SAM" id="MobiDB-lite"/>
    </source>
</evidence>
<evidence type="ECO:0000313" key="3">
    <source>
        <dbReference type="Proteomes" id="UP000319894"/>
    </source>
</evidence>
<dbReference type="OrthoDB" id="284647at2157"/>
<protein>
    <submittedName>
        <fullName evidence="2">Uncharacterized protein</fullName>
    </submittedName>
</protein>
<feature type="compositionally biased region" description="Basic and acidic residues" evidence="1">
    <location>
        <begin position="152"/>
        <end position="163"/>
    </location>
</feature>
<feature type="region of interest" description="Disordered" evidence="1">
    <location>
        <begin position="140"/>
        <end position="183"/>
    </location>
</feature>
<dbReference type="AlphaFoldDB" id="A0A554NCU3"/>
<keyword evidence="3" id="KW-1185">Reference proteome</keyword>
<dbReference type="InParanoid" id="A0A554NCU3"/>
<dbReference type="EMBL" id="QMDX01000002">
    <property type="protein sequence ID" value="TSD15193.1"/>
    <property type="molecule type" value="Genomic_DNA"/>
</dbReference>
<accession>A0A554NCU3</accession>
<gene>
    <name evidence="2" type="ORF">DP107_04905</name>
</gene>
<evidence type="ECO:0000313" key="2">
    <source>
        <dbReference type="EMBL" id="TSD15193.1"/>
    </source>
</evidence>
<dbReference type="Pfam" id="PF23382">
    <property type="entry name" value="DUF7097"/>
    <property type="match status" value="1"/>
</dbReference>
<dbReference type="Proteomes" id="UP000319894">
    <property type="component" value="Unassembled WGS sequence"/>
</dbReference>
<sequence>MKTPSGTSVGVDDPYEHVERCDHLTDDGRCRYAAEHARHDREFARERRADDLRCPAADPEGEWEWAECPHFRACQRSRECVRCGLEEVRLAHAEARDTRPLLEEHHLSYRDTPEADMEHEITVSLCRWCHAKVHESWARVDDDATPGPEAIAAREERRAREQAETGFETAAERFEPGDSDDGD</sequence>
<dbReference type="RefSeq" id="WP_144261033.1">
    <property type="nucleotide sequence ID" value="NZ_QMDX01000002.1"/>
</dbReference>
<reference evidence="2 3" key="1">
    <citation type="submission" date="2018-06" db="EMBL/GenBank/DDBJ databases">
        <title>Natronomonas sp. F16-60 a new haloarchaeon isolated from a solar saltern of Isla Cristina, Huelva, Spain.</title>
        <authorList>
            <person name="Duran-Viseras A."/>
            <person name="Sanchez-Porro C."/>
            <person name="Ventosa A."/>
        </authorList>
    </citation>
    <scope>NUCLEOTIDE SEQUENCE [LARGE SCALE GENOMIC DNA]</scope>
    <source>
        <strain evidence="2 3">F16-60</strain>
    </source>
</reference>
<proteinExistence type="predicted"/>
<organism evidence="2 3">
    <name type="scientific">Haloglomus irregulare</name>
    <dbReference type="NCBI Taxonomy" id="2234134"/>
    <lineage>
        <taxon>Archaea</taxon>
        <taxon>Methanobacteriati</taxon>
        <taxon>Methanobacteriota</taxon>
        <taxon>Stenosarchaea group</taxon>
        <taxon>Halobacteria</taxon>
        <taxon>Halobacteriales</taxon>
        <taxon>Natronomonadaceae</taxon>
        <taxon>Haloglomus</taxon>
    </lineage>
</organism>
<name>A0A554NCU3_9EURY</name>
<comment type="caution">
    <text evidence="2">The sequence shown here is derived from an EMBL/GenBank/DDBJ whole genome shotgun (WGS) entry which is preliminary data.</text>
</comment>